<dbReference type="PANTHER" id="PTHR10856:SF20">
    <property type="entry name" value="CORONIN-7"/>
    <property type="match status" value="1"/>
</dbReference>
<keyword evidence="13" id="KW-1185">Reference proteome</keyword>
<evidence type="ECO:0000256" key="3">
    <source>
        <dbReference type="ARBA" id="ARBA00022490"/>
    </source>
</evidence>
<dbReference type="SMART" id="SM00320">
    <property type="entry name" value="WD40"/>
    <property type="match status" value="4"/>
</dbReference>
<dbReference type="SUPFAM" id="SSF50978">
    <property type="entry name" value="WD40 repeat-like"/>
    <property type="match status" value="2"/>
</dbReference>
<name>A0AA36D2K9_9BILA</name>
<keyword evidence="4 8" id="KW-0853">WD repeat</keyword>
<dbReference type="InterPro" id="IPR015943">
    <property type="entry name" value="WD40/YVTN_repeat-like_dom_sf"/>
</dbReference>
<evidence type="ECO:0000256" key="2">
    <source>
        <dbReference type="ARBA" id="ARBA00009482"/>
    </source>
</evidence>
<feature type="domain" description="DUF1899" evidence="11">
    <location>
        <begin position="485"/>
        <end position="550"/>
    </location>
</feature>
<dbReference type="AlphaFoldDB" id="A0AA36D2K9"/>
<evidence type="ECO:0000256" key="7">
    <source>
        <dbReference type="ARBA" id="ARBA00024838"/>
    </source>
</evidence>
<dbReference type="InterPro" id="IPR015505">
    <property type="entry name" value="Coronin"/>
</dbReference>
<evidence type="ECO:0000256" key="5">
    <source>
        <dbReference type="ARBA" id="ARBA00022737"/>
    </source>
</evidence>
<comment type="subcellular location">
    <subcellularLocation>
        <location evidence="1">Cytoplasm</location>
    </subcellularLocation>
</comment>
<reference evidence="12" key="1">
    <citation type="submission" date="2023-06" db="EMBL/GenBank/DDBJ databases">
        <authorList>
            <person name="Delattre M."/>
        </authorList>
    </citation>
    <scope>NUCLEOTIDE SEQUENCE</scope>
    <source>
        <strain evidence="12">AF72</strain>
    </source>
</reference>
<evidence type="ECO:0000256" key="1">
    <source>
        <dbReference type="ARBA" id="ARBA00004496"/>
    </source>
</evidence>
<dbReference type="InterPro" id="IPR001680">
    <property type="entry name" value="WD40_rpt"/>
</dbReference>
<comment type="function">
    <text evidence="7">F-actin regulator involved in anterograde Golgi to endosome transport: upon ubiquitination via 'Lys-33'-linked ubiquitin chains by the BCR(KLHL20) E3 ubiquitin ligase complex, interacts with EPS15 and localizes to the trans-Golgi network, where it promotes actin polymerization, thereby facilitating post-Golgi trafficking. May play a role in the maintenance of the Golgi apparatus morphology.</text>
</comment>
<dbReference type="Pfam" id="PF08953">
    <property type="entry name" value="DUF1899"/>
    <property type="match status" value="2"/>
</dbReference>
<dbReference type="Pfam" id="PF00400">
    <property type="entry name" value="WD40"/>
    <property type="match status" value="1"/>
</dbReference>
<feature type="region of interest" description="Disordered" evidence="10">
    <location>
        <begin position="352"/>
        <end position="447"/>
    </location>
</feature>
<comment type="caution">
    <text evidence="12">The sequence shown here is derived from an EMBL/GenBank/DDBJ whole genome shotgun (WGS) entry which is preliminary data.</text>
</comment>
<feature type="region of interest" description="Disordered" evidence="10">
    <location>
        <begin position="910"/>
        <end position="954"/>
    </location>
</feature>
<feature type="non-terminal residue" evidence="12">
    <location>
        <position position="1"/>
    </location>
</feature>
<dbReference type="GO" id="GO:0005737">
    <property type="term" value="C:cytoplasm"/>
    <property type="evidence" value="ECO:0007669"/>
    <property type="project" value="UniProtKB-SubCell"/>
</dbReference>
<evidence type="ECO:0000256" key="4">
    <source>
        <dbReference type="ARBA" id="ARBA00022574"/>
    </source>
</evidence>
<keyword evidence="6" id="KW-0009">Actin-binding</keyword>
<feature type="repeat" description="WD" evidence="8">
    <location>
        <begin position="652"/>
        <end position="693"/>
    </location>
</feature>
<comment type="similarity">
    <text evidence="2 9">Belongs to the WD repeat coronin family.</text>
</comment>
<dbReference type="Pfam" id="PF16300">
    <property type="entry name" value="WD40_4"/>
    <property type="match status" value="2"/>
</dbReference>
<feature type="compositionally biased region" description="Acidic residues" evidence="10">
    <location>
        <begin position="935"/>
        <end position="954"/>
    </location>
</feature>
<dbReference type="SMART" id="SM01167">
    <property type="entry name" value="DUF1900"/>
    <property type="match status" value="2"/>
</dbReference>
<evidence type="ECO:0000313" key="13">
    <source>
        <dbReference type="Proteomes" id="UP001177023"/>
    </source>
</evidence>
<dbReference type="PROSITE" id="PS50082">
    <property type="entry name" value="WD_REPEATS_2"/>
    <property type="match status" value="1"/>
</dbReference>
<dbReference type="PANTHER" id="PTHR10856">
    <property type="entry name" value="CORONIN"/>
    <property type="match status" value="1"/>
</dbReference>
<evidence type="ECO:0000313" key="12">
    <source>
        <dbReference type="EMBL" id="CAJ0578648.1"/>
    </source>
</evidence>
<dbReference type="InterPro" id="IPR015048">
    <property type="entry name" value="DUF1899"/>
</dbReference>
<dbReference type="Gene3D" id="2.130.10.10">
    <property type="entry name" value="YVTN repeat-like/Quinoprotein amine dehydrogenase"/>
    <property type="match status" value="3"/>
</dbReference>
<evidence type="ECO:0000256" key="9">
    <source>
        <dbReference type="RuleBase" id="RU280818"/>
    </source>
</evidence>
<keyword evidence="3" id="KW-0963">Cytoplasm</keyword>
<feature type="domain" description="DUF1899" evidence="11">
    <location>
        <begin position="4"/>
        <end position="65"/>
    </location>
</feature>
<dbReference type="InterPro" id="IPR036322">
    <property type="entry name" value="WD40_repeat_dom_sf"/>
</dbReference>
<dbReference type="EMBL" id="CATQJA010002654">
    <property type="protein sequence ID" value="CAJ0578648.1"/>
    <property type="molecule type" value="Genomic_DNA"/>
</dbReference>
<evidence type="ECO:0000256" key="6">
    <source>
        <dbReference type="ARBA" id="ARBA00023203"/>
    </source>
</evidence>
<proteinExistence type="inferred from homology"/>
<gene>
    <name evidence="12" type="ORF">MSPICULIGERA_LOCUS16891</name>
</gene>
<dbReference type="PROSITE" id="PS50294">
    <property type="entry name" value="WD_REPEATS_REGION"/>
    <property type="match status" value="1"/>
</dbReference>
<evidence type="ECO:0000259" key="11">
    <source>
        <dbReference type="SMART" id="SM01166"/>
    </source>
</evidence>
<dbReference type="Proteomes" id="UP001177023">
    <property type="component" value="Unassembled WGS sequence"/>
</dbReference>
<protein>
    <recommendedName>
        <fullName evidence="9">Coronin</fullName>
    </recommendedName>
</protein>
<dbReference type="SMART" id="SM01166">
    <property type="entry name" value="DUF1899"/>
    <property type="match status" value="2"/>
</dbReference>
<accession>A0AA36D2K9</accession>
<evidence type="ECO:0000256" key="10">
    <source>
        <dbReference type="SAM" id="MobiDB-lite"/>
    </source>
</evidence>
<sequence length="954" mass="105294">MAWNFQPTKFRNTTPKLPKKENTIHTQIGGLSLTNNGIQASSSHLAFAFEGEGGKLGILPVDAKGRFGRNEMSIVHAHVEQLDDFGFFPFDASLLTTCARNDSVKLWKIGDTGDGPSLEGRTQPHHLWWHTRVPTRVMSSIGSRRLLHTNSMASSNKDCRVAGLTMVGVLAVACDKGHQAMIWDVRAGPQAINTFATHEGIGREGRILFAGDKLVTSGFTNKRIQEILVFDHGKWDAPIHREGYTATTGVLIPIYDRDTKLLFLAGKGTNRLQISEILTNAKAKGPIVSPVFELTLPEQLLGACIGQKSSMNVMEGEVAVFYELHRNGILPIPCIVPRRSYRDFQPDLFPETRGTKAGCSAEQWKSGNDHQPALISLDPTGGKAPEAQTQAPAAQVPNTAEPEAKPEPATIAPAPRSQAPAVAKSDNIDRQSSPTNEKENVVTPPSKVADSVPAVQMRAPISNISGITPRKAEDTSRYRKSVIGTITSKFRNTEVLTGNKADNAVFSNLKDVNTRLSLETNGACVSKLFAAIPLSGTGGRIQILDLEKFGKLPDGVVDSVYCKRLVTDLHWNPFDPTELGCATDEGSIVFWKFSKEDGPRNEMEPSKIVKLSGDKILNFSFHPLAKDILAVSFFSGRLQVWNVADSSLVFDQQAHNGAVMGVSWSYDGKKLVTIGKDLFARVWSPLTGDLVLEEKCLESNRGGRVLFVCEDQGILVISFTKASGRQVALYDANDFSLKAMEPLTSGVQPIFAHYDYDSSIVFLFSKGERQINMYELSWDKVPYFLPVLPYSATTGFTTIAFNDKKSCDLMNIEFQRAWRLTEKTFELLIFRVPRIKKDVFQDDLFPDALVSWEPVMEAKDWIDKSEQGPVFRNLRPDGVASANNNATVKAPIKAPTSTPLPKEPIIEEKIYEEEKPSQKQTLASWGEAICAHRDEEEEEAADQSPQDDDDWVKM</sequence>
<feature type="compositionally biased region" description="Low complexity" evidence="10">
    <location>
        <begin position="384"/>
        <end position="400"/>
    </location>
</feature>
<dbReference type="GO" id="GO:0003779">
    <property type="term" value="F:actin binding"/>
    <property type="evidence" value="ECO:0007669"/>
    <property type="project" value="UniProtKB-KW"/>
</dbReference>
<keyword evidence="5 9" id="KW-0677">Repeat</keyword>
<evidence type="ECO:0000256" key="8">
    <source>
        <dbReference type="PROSITE-ProRule" id="PRU00221"/>
    </source>
</evidence>
<organism evidence="12 13">
    <name type="scientific">Mesorhabditis spiculigera</name>
    <dbReference type="NCBI Taxonomy" id="96644"/>
    <lineage>
        <taxon>Eukaryota</taxon>
        <taxon>Metazoa</taxon>
        <taxon>Ecdysozoa</taxon>
        <taxon>Nematoda</taxon>
        <taxon>Chromadorea</taxon>
        <taxon>Rhabditida</taxon>
        <taxon>Rhabditina</taxon>
        <taxon>Rhabditomorpha</taxon>
        <taxon>Rhabditoidea</taxon>
        <taxon>Rhabditidae</taxon>
        <taxon>Mesorhabditinae</taxon>
        <taxon>Mesorhabditis</taxon>
    </lineage>
</organism>